<dbReference type="InterPro" id="IPR051760">
    <property type="entry name" value="KMT5A"/>
</dbReference>
<dbReference type="AlphaFoldDB" id="A0A9J8AI61"/>
<proteinExistence type="predicted"/>
<dbReference type="GO" id="GO:0043516">
    <property type="term" value="P:regulation of DNA damage response, signal transduction by p53 class mediator"/>
    <property type="evidence" value="ECO:0007669"/>
    <property type="project" value="TreeGrafter"/>
</dbReference>
<name>A0A9J8AI61_CYPCA</name>
<dbReference type="GO" id="GO:0005700">
    <property type="term" value="C:polytene chromosome"/>
    <property type="evidence" value="ECO:0007669"/>
    <property type="project" value="TreeGrafter"/>
</dbReference>
<dbReference type="PANTHER" id="PTHR46167">
    <property type="entry name" value="N-LYSINE METHYLTRANSFERASE KMT5A"/>
    <property type="match status" value="1"/>
</dbReference>
<dbReference type="GO" id="GO:0042799">
    <property type="term" value="F:histone H4K20 methyltransferase activity"/>
    <property type="evidence" value="ECO:0007669"/>
    <property type="project" value="TreeGrafter"/>
</dbReference>
<protein>
    <recommendedName>
        <fullName evidence="1">SET domain-containing protein</fullName>
    </recommendedName>
</protein>
<dbReference type="GO" id="GO:0006357">
    <property type="term" value="P:regulation of transcription by RNA polymerase II"/>
    <property type="evidence" value="ECO:0007669"/>
    <property type="project" value="TreeGrafter"/>
</dbReference>
<dbReference type="SMART" id="SM00317">
    <property type="entry name" value="SET"/>
    <property type="match status" value="1"/>
</dbReference>
<dbReference type="Pfam" id="PF00856">
    <property type="entry name" value="SET"/>
    <property type="match status" value="1"/>
</dbReference>
<dbReference type="InterPro" id="IPR046341">
    <property type="entry name" value="SET_dom_sf"/>
</dbReference>
<dbReference type="GO" id="GO:0005634">
    <property type="term" value="C:nucleus"/>
    <property type="evidence" value="ECO:0007669"/>
    <property type="project" value="TreeGrafter"/>
</dbReference>
<sequence length="261" mass="29691">MMAEGKRRRRRLKPVEEAIQFSLQQKDKNGLEGRFISDFKGRGVFSCTDFDKGDFLLEYRGDLISKEECERRQRIYHNALKVFMFKFRYNGKLLCVDAARDDGSLGRLVNDDHINPNSRMKTIRVDGKPHLCLFARRSICPGEEITYDYGDSEWPWRCTTLSVIDPSTLEVNTLSQSEDTEGEKLTVVSDQSVLMDSTICTASEGQEKVTLKKDRLLLDDQDCVEKMSPVKEHVLNEEQSFCAPAEGVKECAPVFGTSPAI</sequence>
<dbReference type="SUPFAM" id="SSF82199">
    <property type="entry name" value="SET domain"/>
    <property type="match status" value="1"/>
</dbReference>
<keyword evidence="3" id="KW-1185">Reference proteome</keyword>
<dbReference type="InterPro" id="IPR001214">
    <property type="entry name" value="SET_dom"/>
</dbReference>
<dbReference type="PROSITE" id="PS50280">
    <property type="entry name" value="SET"/>
    <property type="match status" value="1"/>
</dbReference>
<accession>A0A9J8AI61</accession>
<dbReference type="Ensembl" id="ENSCCRT00000128017.1">
    <property type="protein sequence ID" value="ENSCCRP00000142261.1"/>
    <property type="gene ID" value="ENSCCRG00000071491.1"/>
</dbReference>
<reference evidence="2" key="1">
    <citation type="submission" date="2025-08" db="UniProtKB">
        <authorList>
            <consortium name="Ensembl"/>
        </authorList>
    </citation>
    <scope>IDENTIFICATION</scope>
</reference>
<evidence type="ECO:0000313" key="3">
    <source>
        <dbReference type="Proteomes" id="UP001108240"/>
    </source>
</evidence>
<dbReference type="GeneTree" id="ENSGT00940000172751"/>
<dbReference type="Gene3D" id="2.170.270.10">
    <property type="entry name" value="SET domain"/>
    <property type="match status" value="1"/>
</dbReference>
<evidence type="ECO:0000259" key="1">
    <source>
        <dbReference type="PROSITE" id="PS50280"/>
    </source>
</evidence>
<evidence type="ECO:0000313" key="2">
    <source>
        <dbReference type="Ensembl" id="ENSCCRP00000142261.1"/>
    </source>
</evidence>
<feature type="domain" description="SET" evidence="1">
    <location>
        <begin position="29"/>
        <end position="150"/>
    </location>
</feature>
<reference evidence="2" key="2">
    <citation type="submission" date="2025-09" db="UniProtKB">
        <authorList>
            <consortium name="Ensembl"/>
        </authorList>
    </citation>
    <scope>IDENTIFICATION</scope>
</reference>
<organism evidence="2 3">
    <name type="scientific">Cyprinus carpio carpio</name>
    <dbReference type="NCBI Taxonomy" id="630221"/>
    <lineage>
        <taxon>Eukaryota</taxon>
        <taxon>Metazoa</taxon>
        <taxon>Chordata</taxon>
        <taxon>Craniata</taxon>
        <taxon>Vertebrata</taxon>
        <taxon>Euteleostomi</taxon>
        <taxon>Actinopterygii</taxon>
        <taxon>Neopterygii</taxon>
        <taxon>Teleostei</taxon>
        <taxon>Ostariophysi</taxon>
        <taxon>Cypriniformes</taxon>
        <taxon>Cyprinidae</taxon>
        <taxon>Cyprininae</taxon>
        <taxon>Cyprinus</taxon>
    </lineage>
</organism>
<dbReference type="Proteomes" id="UP001108240">
    <property type="component" value="Unplaced"/>
</dbReference>
<dbReference type="PANTHER" id="PTHR46167:SF1">
    <property type="entry name" value="N-LYSINE METHYLTRANSFERASE KMT5A"/>
    <property type="match status" value="1"/>
</dbReference>